<feature type="domain" description="Transglycosylase SLT" evidence="2">
    <location>
        <begin position="63"/>
        <end position="166"/>
    </location>
</feature>
<name>A0A7D5UKN4_AERCA</name>
<dbReference type="Proteomes" id="UP000266778">
    <property type="component" value="Plasmid pAeca2"/>
</dbReference>
<feature type="signal peptide" evidence="1">
    <location>
        <begin position="1"/>
        <end position="23"/>
    </location>
</feature>
<dbReference type="Gene3D" id="1.10.530.10">
    <property type="match status" value="1"/>
</dbReference>
<proteinExistence type="predicted"/>
<feature type="chain" id="PRO_5030532072" evidence="1">
    <location>
        <begin position="24"/>
        <end position="200"/>
    </location>
</feature>
<keyword evidence="3" id="KW-0614">Plasmid</keyword>
<dbReference type="InterPro" id="IPR008258">
    <property type="entry name" value="Transglycosylase_SLT_dom_1"/>
</dbReference>
<dbReference type="CDD" id="cd13400">
    <property type="entry name" value="LT_IagB-like"/>
    <property type="match status" value="1"/>
</dbReference>
<dbReference type="Pfam" id="PF01464">
    <property type="entry name" value="SLT"/>
    <property type="match status" value="1"/>
</dbReference>
<evidence type="ECO:0000259" key="2">
    <source>
        <dbReference type="Pfam" id="PF01464"/>
    </source>
</evidence>
<protein>
    <submittedName>
        <fullName evidence="3">Transglycosylase SLT domain-containing protein</fullName>
    </submittedName>
</protein>
<sequence length="200" mass="22382">MSRIMVKAALAIATIMLSQQALAYSLKEYYAHQAPVIRSGAATSNKPSPAQGYKTSDPQFLQCFQDVGKRYNVNANLLIAHAIKESHLDPSAINRQPNGEAVGLMQIHSQWFQRLERDYHITRRMLLAEPCLNVSVGAWIIANNFSSRGVSWDTVGAYFGGYADSKADERLWYYGGKGGVREIYRRLQQGEDPMLVAGRR</sequence>
<keyword evidence="1" id="KW-0732">Signal</keyword>
<gene>
    <name evidence="3" type="ORF">C1C91_23675</name>
</gene>
<dbReference type="AlphaFoldDB" id="A0A7D5UKN4"/>
<evidence type="ECO:0000313" key="3">
    <source>
        <dbReference type="EMBL" id="QLI60483.1"/>
    </source>
</evidence>
<organism evidence="3 4">
    <name type="scientific">Aeromonas caviae</name>
    <name type="common">Aeromonas punctata</name>
    <dbReference type="NCBI Taxonomy" id="648"/>
    <lineage>
        <taxon>Bacteria</taxon>
        <taxon>Pseudomonadati</taxon>
        <taxon>Pseudomonadota</taxon>
        <taxon>Gammaproteobacteria</taxon>
        <taxon>Aeromonadales</taxon>
        <taxon>Aeromonadaceae</taxon>
        <taxon>Aeromonas</taxon>
    </lineage>
</organism>
<reference evidence="3 4" key="1">
    <citation type="submission" date="2019-04" db="EMBL/GenBank/DDBJ databases">
        <title>Novel transposon Tn6433 variants accelerate the dissemination of tet(E) in Aeromonas under oxytetracycline stresses.</title>
        <authorList>
            <person name="Shi Y."/>
            <person name="Tian Z."/>
            <person name="Zhang Y."/>
            <person name="Zhang H."/>
            <person name="Yang M."/>
        </authorList>
    </citation>
    <scope>NUCLEOTIDE SEQUENCE [LARGE SCALE GENOMIC DNA]</scope>
    <source>
        <strain evidence="3 4">T25-39</strain>
        <plasmid evidence="4">paeca2</plasmid>
    </source>
</reference>
<dbReference type="EMBL" id="CP039628">
    <property type="protein sequence ID" value="QLI60483.1"/>
    <property type="molecule type" value="Genomic_DNA"/>
</dbReference>
<geneLocation type="plasmid" evidence="4">
    <name>paeca2</name>
</geneLocation>
<evidence type="ECO:0000313" key="4">
    <source>
        <dbReference type="Proteomes" id="UP000266778"/>
    </source>
</evidence>
<dbReference type="SUPFAM" id="SSF53955">
    <property type="entry name" value="Lysozyme-like"/>
    <property type="match status" value="1"/>
</dbReference>
<dbReference type="InterPro" id="IPR023346">
    <property type="entry name" value="Lysozyme-like_dom_sf"/>
</dbReference>
<accession>A0A7D5UKN4</accession>
<evidence type="ECO:0000256" key="1">
    <source>
        <dbReference type="SAM" id="SignalP"/>
    </source>
</evidence>